<dbReference type="PROSITE" id="PS00525">
    <property type="entry name" value="RIBOSOMAL_L6_1"/>
    <property type="match status" value="1"/>
</dbReference>
<dbReference type="Proteomes" id="UP000724148">
    <property type="component" value="Unassembled WGS sequence"/>
</dbReference>
<dbReference type="HAMAP" id="MF_01365_B">
    <property type="entry name" value="Ribosomal_uL6_B"/>
    <property type="match status" value="1"/>
</dbReference>
<evidence type="ECO:0000256" key="3">
    <source>
        <dbReference type="ARBA" id="ARBA00023274"/>
    </source>
</evidence>
<feature type="domain" description="Large ribosomal subunit protein uL6 alpha-beta" evidence="7">
    <location>
        <begin position="91"/>
        <end position="163"/>
    </location>
</feature>
<dbReference type="Pfam" id="PF00347">
    <property type="entry name" value="Ribosomal_L6"/>
    <property type="match status" value="2"/>
</dbReference>
<comment type="similarity">
    <text evidence="1 4 5">Belongs to the universal ribosomal protein uL6 family.</text>
</comment>
<sequence length="181" mass="19732">MSRIGKKPIEIPAGVTLSIQGQRISAKGPKGEITRDIRPEIKAEVSGSRLVLTPVIETKKTQAFWGLTRALLAHAIEGVSKGFEKRLEIEGIGYRVALEGKDLVFQLGFSHPVRFAAPPGIEFKVEKNTITISGFNKELVGETAAKIRALKKPEPYKGKGIRYQGEVVRRKAGKKVTTSAA</sequence>
<dbReference type="EMBL" id="JACOZA010000032">
    <property type="protein sequence ID" value="MBI2096772.1"/>
    <property type="molecule type" value="Genomic_DNA"/>
</dbReference>
<dbReference type="GO" id="GO:0019843">
    <property type="term" value="F:rRNA binding"/>
    <property type="evidence" value="ECO:0007669"/>
    <property type="project" value="UniProtKB-UniRule"/>
</dbReference>
<evidence type="ECO:0000256" key="1">
    <source>
        <dbReference type="ARBA" id="ARBA00009356"/>
    </source>
</evidence>
<dbReference type="GO" id="GO:0022625">
    <property type="term" value="C:cytosolic large ribosomal subunit"/>
    <property type="evidence" value="ECO:0007669"/>
    <property type="project" value="UniProtKB-UniRule"/>
</dbReference>
<dbReference type="PANTHER" id="PTHR11655:SF14">
    <property type="entry name" value="LARGE RIBOSOMAL SUBUNIT PROTEIN UL6M"/>
    <property type="match status" value="1"/>
</dbReference>
<dbReference type="AlphaFoldDB" id="A0A931SB58"/>
<dbReference type="InterPro" id="IPR000702">
    <property type="entry name" value="Ribosomal_uL6-like"/>
</dbReference>
<evidence type="ECO:0000256" key="2">
    <source>
        <dbReference type="ARBA" id="ARBA00022980"/>
    </source>
</evidence>
<name>A0A931SB58_9BACT</name>
<dbReference type="PANTHER" id="PTHR11655">
    <property type="entry name" value="60S/50S RIBOSOMAL PROTEIN L6/L9"/>
    <property type="match status" value="1"/>
</dbReference>
<proteinExistence type="inferred from homology"/>
<dbReference type="InterPro" id="IPR019906">
    <property type="entry name" value="Ribosomal_uL6_bac-type"/>
</dbReference>
<keyword evidence="3 4" id="KW-0687">Ribonucleoprotein</keyword>
<evidence type="ECO:0000313" key="9">
    <source>
        <dbReference type="Proteomes" id="UP000724148"/>
    </source>
</evidence>
<comment type="function">
    <text evidence="4 6">This protein binds to the 23S rRNA, and is important in its secondary structure. It is located near the subunit interface in the base of the L7/L12 stalk, and near the tRNA binding site of the peptidyltransferase center.</text>
</comment>
<keyword evidence="2 4" id="KW-0689">Ribosomal protein</keyword>
<feature type="domain" description="Large ribosomal subunit protein uL6 alpha-beta" evidence="7">
    <location>
        <begin position="11"/>
        <end position="82"/>
    </location>
</feature>
<dbReference type="PRINTS" id="PR00059">
    <property type="entry name" value="RIBOSOMALL6"/>
</dbReference>
<keyword evidence="4 6" id="KW-0694">RNA-binding</keyword>
<reference evidence="8" key="1">
    <citation type="submission" date="2020-07" db="EMBL/GenBank/DDBJ databases">
        <title>Huge and variable diversity of episymbiotic CPR bacteria and DPANN archaea in groundwater ecosystems.</title>
        <authorList>
            <person name="He C.Y."/>
            <person name="Keren R."/>
            <person name="Whittaker M."/>
            <person name="Farag I.F."/>
            <person name="Doudna J."/>
            <person name="Cate J.H.D."/>
            <person name="Banfield J.F."/>
        </authorList>
    </citation>
    <scope>NUCLEOTIDE SEQUENCE</scope>
    <source>
        <strain evidence="8">NC_groundwater_193_Ag_S-0.1um_51_7</strain>
    </source>
</reference>
<evidence type="ECO:0000259" key="7">
    <source>
        <dbReference type="Pfam" id="PF00347"/>
    </source>
</evidence>
<protein>
    <recommendedName>
        <fullName evidence="4">Large ribosomal subunit protein uL6</fullName>
    </recommendedName>
</protein>
<organism evidence="8 9">
    <name type="scientific">Candidatus Sungiibacteriota bacterium</name>
    <dbReference type="NCBI Taxonomy" id="2750080"/>
    <lineage>
        <taxon>Bacteria</taxon>
        <taxon>Candidatus Sungiibacteriota</taxon>
    </lineage>
</organism>
<dbReference type="InterPro" id="IPR002358">
    <property type="entry name" value="Ribosomal_uL6_CS"/>
</dbReference>
<keyword evidence="4 6" id="KW-0699">rRNA-binding</keyword>
<dbReference type="NCBIfam" id="TIGR03654">
    <property type="entry name" value="L6_bact"/>
    <property type="match status" value="1"/>
</dbReference>
<evidence type="ECO:0000256" key="4">
    <source>
        <dbReference type="HAMAP-Rule" id="MF_01365"/>
    </source>
</evidence>
<comment type="caution">
    <text evidence="8">The sequence shown here is derived from an EMBL/GenBank/DDBJ whole genome shotgun (WGS) entry which is preliminary data.</text>
</comment>
<dbReference type="PIRSF" id="PIRSF002162">
    <property type="entry name" value="Ribosomal_L6"/>
    <property type="match status" value="1"/>
</dbReference>
<dbReference type="FunFam" id="3.90.930.12:FF:000001">
    <property type="entry name" value="50S ribosomal protein L6"/>
    <property type="match status" value="1"/>
</dbReference>
<dbReference type="InterPro" id="IPR020040">
    <property type="entry name" value="Ribosomal_uL6_a/b-dom"/>
</dbReference>
<dbReference type="InterPro" id="IPR036789">
    <property type="entry name" value="Ribosomal_uL6-like_a/b-dom_sf"/>
</dbReference>
<accession>A0A931SB58</accession>
<comment type="subunit">
    <text evidence="4">Part of the 50S ribosomal subunit.</text>
</comment>
<gene>
    <name evidence="4 8" type="primary">rplF</name>
    <name evidence="8" type="ORF">HYT40_01275</name>
</gene>
<evidence type="ECO:0000256" key="6">
    <source>
        <dbReference type="RuleBase" id="RU003870"/>
    </source>
</evidence>
<dbReference type="GO" id="GO:0003735">
    <property type="term" value="F:structural constituent of ribosome"/>
    <property type="evidence" value="ECO:0007669"/>
    <property type="project" value="UniProtKB-UniRule"/>
</dbReference>
<evidence type="ECO:0000256" key="5">
    <source>
        <dbReference type="RuleBase" id="RU003869"/>
    </source>
</evidence>
<dbReference type="SUPFAM" id="SSF56053">
    <property type="entry name" value="Ribosomal protein L6"/>
    <property type="match status" value="2"/>
</dbReference>
<evidence type="ECO:0000313" key="8">
    <source>
        <dbReference type="EMBL" id="MBI2096772.1"/>
    </source>
</evidence>
<dbReference type="GO" id="GO:0002181">
    <property type="term" value="P:cytoplasmic translation"/>
    <property type="evidence" value="ECO:0007669"/>
    <property type="project" value="TreeGrafter"/>
</dbReference>
<dbReference type="Gene3D" id="3.90.930.12">
    <property type="entry name" value="Ribosomal protein L6, alpha-beta domain"/>
    <property type="match status" value="2"/>
</dbReference>